<feature type="domain" description="CMP/dCMP-type deaminase" evidence="17">
    <location>
        <begin position="7"/>
        <end position="120"/>
    </location>
</feature>
<dbReference type="Gene3D" id="3.40.140.10">
    <property type="entry name" value="Cytidine Deaminase, domain 2"/>
    <property type="match status" value="1"/>
</dbReference>
<comment type="catalytic activity">
    <reaction evidence="13">
        <text>2,5-diamino-6-hydroxy-4-(5-phosphoribosylamino)-pyrimidine + H2O + H(+) = 5-amino-6-(5-phospho-D-ribosylamino)uracil + NH4(+)</text>
        <dbReference type="Rhea" id="RHEA:21868"/>
        <dbReference type="ChEBI" id="CHEBI:15377"/>
        <dbReference type="ChEBI" id="CHEBI:15378"/>
        <dbReference type="ChEBI" id="CHEBI:28938"/>
        <dbReference type="ChEBI" id="CHEBI:58453"/>
        <dbReference type="ChEBI" id="CHEBI:58614"/>
        <dbReference type="EC" id="3.5.4.26"/>
    </reaction>
</comment>
<dbReference type="GO" id="GO:0009231">
    <property type="term" value="P:riboflavin biosynthetic process"/>
    <property type="evidence" value="ECO:0007669"/>
    <property type="project" value="UniProtKB-UniPathway"/>
</dbReference>
<evidence type="ECO:0000256" key="11">
    <source>
        <dbReference type="ARBA" id="ARBA00023002"/>
    </source>
</evidence>
<evidence type="ECO:0000256" key="15">
    <source>
        <dbReference type="PIRSR" id="PIRSR006769-2"/>
    </source>
</evidence>
<evidence type="ECO:0000256" key="4">
    <source>
        <dbReference type="ARBA" id="ARBA00005259"/>
    </source>
</evidence>
<dbReference type="InterPro" id="IPR011549">
    <property type="entry name" value="RibD_C"/>
</dbReference>
<feature type="binding site" evidence="16">
    <location>
        <position position="56"/>
    </location>
    <ligand>
        <name>Zn(2+)</name>
        <dbReference type="ChEBI" id="CHEBI:29105"/>
        <note>catalytic</note>
    </ligand>
</feature>
<evidence type="ECO:0000256" key="8">
    <source>
        <dbReference type="ARBA" id="ARBA00022801"/>
    </source>
</evidence>
<dbReference type="FunFam" id="3.40.140.10:FF:000025">
    <property type="entry name" value="Riboflavin biosynthesis protein RibD"/>
    <property type="match status" value="1"/>
</dbReference>
<feature type="binding site" evidence="15">
    <location>
        <position position="210"/>
    </location>
    <ligand>
        <name>substrate</name>
    </ligand>
</feature>
<dbReference type="EC" id="1.1.1.193" evidence="13"/>
<keyword evidence="12" id="KW-0511">Multifunctional enzyme</keyword>
<evidence type="ECO:0000256" key="1">
    <source>
        <dbReference type="ARBA" id="ARBA00002151"/>
    </source>
</evidence>
<dbReference type="Pfam" id="PF00383">
    <property type="entry name" value="dCMP_cyt_deam_1"/>
    <property type="match status" value="1"/>
</dbReference>
<dbReference type="CDD" id="cd01284">
    <property type="entry name" value="Riboflavin_deaminase-reductase"/>
    <property type="match status" value="1"/>
</dbReference>
<keyword evidence="8 13" id="KW-0378">Hydrolase</keyword>
<feature type="binding site" evidence="16">
    <location>
        <position position="81"/>
    </location>
    <ligand>
        <name>Zn(2+)</name>
        <dbReference type="ChEBI" id="CHEBI:29105"/>
        <note>catalytic</note>
    </ligand>
</feature>
<dbReference type="STRING" id="1121001.SAMN02745857_02184"/>
<dbReference type="InterPro" id="IPR050765">
    <property type="entry name" value="Riboflavin_Biosynth_HTPR"/>
</dbReference>
<dbReference type="EMBL" id="FWXD01000011">
    <property type="protein sequence ID" value="SMC25475.1"/>
    <property type="molecule type" value="Genomic_DNA"/>
</dbReference>
<evidence type="ECO:0000313" key="18">
    <source>
        <dbReference type="EMBL" id="SMC25475.1"/>
    </source>
</evidence>
<feature type="binding site" evidence="15">
    <location>
        <position position="232"/>
    </location>
    <ligand>
        <name>NADP(+)</name>
        <dbReference type="ChEBI" id="CHEBI:58349"/>
    </ligand>
</feature>
<feature type="binding site" evidence="15">
    <location>
        <position position="206"/>
    </location>
    <ligand>
        <name>substrate</name>
    </ligand>
</feature>
<keyword evidence="11 13" id="KW-0560">Oxidoreductase</keyword>
<feature type="binding site" evidence="15">
    <location>
        <position position="213"/>
    </location>
    <ligand>
        <name>substrate</name>
    </ligand>
</feature>
<evidence type="ECO:0000256" key="13">
    <source>
        <dbReference type="PIRNR" id="PIRNR006769"/>
    </source>
</evidence>
<comment type="cofactor">
    <cofactor evidence="13 16">
        <name>Zn(2+)</name>
        <dbReference type="ChEBI" id="CHEBI:29105"/>
    </cofactor>
    <text evidence="13 16">Binds 1 zinc ion.</text>
</comment>
<evidence type="ECO:0000256" key="9">
    <source>
        <dbReference type="ARBA" id="ARBA00022833"/>
    </source>
</evidence>
<dbReference type="InterPro" id="IPR024072">
    <property type="entry name" value="DHFR-like_dom_sf"/>
</dbReference>
<dbReference type="RefSeq" id="WP_084090833.1">
    <property type="nucleotide sequence ID" value="NZ_FWXD01000011.1"/>
</dbReference>
<evidence type="ECO:0000256" key="16">
    <source>
        <dbReference type="PIRSR" id="PIRSR006769-3"/>
    </source>
</evidence>
<dbReference type="UniPathway" id="UPA00275">
    <property type="reaction ID" value="UER00401"/>
</dbReference>
<reference evidence="18 19" key="1">
    <citation type="submission" date="2017-04" db="EMBL/GenBank/DDBJ databases">
        <authorList>
            <person name="Afonso C.L."/>
            <person name="Miller P.J."/>
            <person name="Scott M.A."/>
            <person name="Spackman E."/>
            <person name="Goraichik I."/>
            <person name="Dimitrov K.M."/>
            <person name="Suarez D.L."/>
            <person name="Swayne D.E."/>
        </authorList>
    </citation>
    <scope>NUCLEOTIDE SEQUENCE [LARGE SCALE GENOMIC DNA]</scope>
    <source>
        <strain evidence="18 19">DSM 23236</strain>
    </source>
</reference>
<dbReference type="NCBIfam" id="TIGR00227">
    <property type="entry name" value="ribD_Cterm"/>
    <property type="match status" value="1"/>
</dbReference>
<dbReference type="Pfam" id="PF01872">
    <property type="entry name" value="RibD_C"/>
    <property type="match status" value="1"/>
</dbReference>
<evidence type="ECO:0000259" key="17">
    <source>
        <dbReference type="PROSITE" id="PS51747"/>
    </source>
</evidence>
<proteinExistence type="inferred from homology"/>
<evidence type="ECO:0000256" key="2">
    <source>
        <dbReference type="ARBA" id="ARBA00004882"/>
    </source>
</evidence>
<evidence type="ECO:0000313" key="19">
    <source>
        <dbReference type="Proteomes" id="UP000192761"/>
    </source>
</evidence>
<comment type="pathway">
    <text evidence="3 13">Cofactor biosynthesis; riboflavin biosynthesis; 5-amino-6-(D-ribitylamino)uracil from GTP: step 3/4.</text>
</comment>
<dbReference type="PIRSF" id="PIRSF006769">
    <property type="entry name" value="RibD"/>
    <property type="match status" value="1"/>
</dbReference>
<keyword evidence="9 13" id="KW-0862">Zinc</keyword>
<organism evidence="18 19">
    <name type="scientific">Andreprevotia lacus DSM 23236</name>
    <dbReference type="NCBI Taxonomy" id="1121001"/>
    <lineage>
        <taxon>Bacteria</taxon>
        <taxon>Pseudomonadati</taxon>
        <taxon>Pseudomonadota</taxon>
        <taxon>Betaproteobacteria</taxon>
        <taxon>Neisseriales</taxon>
        <taxon>Chitinibacteraceae</taxon>
        <taxon>Andreprevotia</taxon>
    </lineage>
</organism>
<gene>
    <name evidence="18" type="ORF">SAMN02745857_02184</name>
</gene>
<accession>A0A1W1XNQ2</accession>
<dbReference type="PANTHER" id="PTHR38011:SF7">
    <property type="entry name" value="2,5-DIAMINO-6-RIBOSYLAMINO-4(3H)-PYRIMIDINONE 5'-PHOSPHATE REDUCTASE"/>
    <property type="match status" value="1"/>
</dbReference>
<evidence type="ECO:0000256" key="7">
    <source>
        <dbReference type="ARBA" id="ARBA00022723"/>
    </source>
</evidence>
<dbReference type="InterPro" id="IPR004794">
    <property type="entry name" value="Eubact_RibD"/>
</dbReference>
<dbReference type="InterPro" id="IPR002125">
    <property type="entry name" value="CMP_dCMP_dom"/>
</dbReference>
<feature type="binding site" evidence="16">
    <location>
        <position position="90"/>
    </location>
    <ligand>
        <name>Zn(2+)</name>
        <dbReference type="ChEBI" id="CHEBI:29105"/>
        <note>catalytic</note>
    </ligand>
</feature>
<dbReference type="EC" id="3.5.4.26" evidence="13"/>
<dbReference type="PANTHER" id="PTHR38011">
    <property type="entry name" value="DIHYDROFOLATE REDUCTASE FAMILY PROTEIN (AFU_ORTHOLOGUE AFUA_8G06820)"/>
    <property type="match status" value="1"/>
</dbReference>
<dbReference type="InterPro" id="IPR016193">
    <property type="entry name" value="Cytidine_deaminase-like"/>
</dbReference>
<feature type="binding site" evidence="15">
    <location>
        <position position="176"/>
    </location>
    <ligand>
        <name>NADP(+)</name>
        <dbReference type="ChEBI" id="CHEBI:58349"/>
    </ligand>
</feature>
<keyword evidence="6 13" id="KW-0686">Riboflavin biosynthesis</keyword>
<evidence type="ECO:0000256" key="14">
    <source>
        <dbReference type="PIRSR" id="PIRSR006769-1"/>
    </source>
</evidence>
<comment type="pathway">
    <text evidence="2 13">Cofactor biosynthesis; riboflavin biosynthesis; 5-amino-6-(D-ribitylamino)uracil from GTP: step 2/4.</text>
</comment>
<sequence length="377" mass="39637">MSDTQAATDHYWMQHALALAKRGQCNTTPNPCVGCVLVRDGVIVGEGHSQQAGGPHAEVMAMRMAGDAARGATAYVTLEPCSHHGRTPPCADGLIAAGVVRVVAALRDPNPLVAGRGLSRLNDAGIPAQAGVLRDAALEHHKGFLSRMVRGRPWLRIKMAASLDGRTALADGQSQWITGPAARADVQRLRARSCAMLTGIGTVLADDPQLTVRDPQGVDWQGRQPLRVVVDSRLRTPPTAKLLQTPGVLIVAAQGDAARRQALQAAGAEVMLLAGTDGRVDLAALLDELGRRGMNEVTVEAGGALAGVLLQAGLVDEVILYQAPVLIGNGRGVAEFDLASLADKLTPRVFERRMVGDDQRITLRFTDAAALSGEAAQ</sequence>
<dbReference type="Proteomes" id="UP000192761">
    <property type="component" value="Unassembled WGS sequence"/>
</dbReference>
<feature type="binding site" evidence="15">
    <location>
        <position position="300"/>
    </location>
    <ligand>
        <name>substrate</name>
    </ligand>
</feature>
<dbReference type="OrthoDB" id="9800865at2"/>
<comment type="function">
    <text evidence="1 13">Converts 2,5-diamino-6-(ribosylamino)-4(3h)-pyrimidinone 5'-phosphate into 5-amino-6-(ribosylamino)-2,4(1h,3h)-pyrimidinedione 5'-phosphate.</text>
</comment>
<comment type="catalytic activity">
    <reaction evidence="13">
        <text>5-amino-6-(5-phospho-D-ribitylamino)uracil + NADP(+) = 5-amino-6-(5-phospho-D-ribosylamino)uracil + NADPH + H(+)</text>
        <dbReference type="Rhea" id="RHEA:17845"/>
        <dbReference type="ChEBI" id="CHEBI:15378"/>
        <dbReference type="ChEBI" id="CHEBI:57783"/>
        <dbReference type="ChEBI" id="CHEBI:58349"/>
        <dbReference type="ChEBI" id="CHEBI:58421"/>
        <dbReference type="ChEBI" id="CHEBI:58453"/>
        <dbReference type="EC" id="1.1.1.193"/>
    </reaction>
</comment>
<dbReference type="GO" id="GO:0008835">
    <property type="term" value="F:diaminohydroxyphosphoribosylaminopyrimidine deaminase activity"/>
    <property type="evidence" value="ECO:0007669"/>
    <property type="project" value="UniProtKB-EC"/>
</dbReference>
<dbReference type="SUPFAM" id="SSF53927">
    <property type="entry name" value="Cytidine deaminase-like"/>
    <property type="match status" value="1"/>
</dbReference>
<dbReference type="InterPro" id="IPR016192">
    <property type="entry name" value="APOBEC/CMP_deaminase_Zn-bd"/>
</dbReference>
<evidence type="ECO:0000256" key="6">
    <source>
        <dbReference type="ARBA" id="ARBA00022619"/>
    </source>
</evidence>
<comment type="similarity">
    <text evidence="4 13">In the N-terminal section; belongs to the cytidine and deoxycytidylate deaminase family.</text>
</comment>
<dbReference type="SUPFAM" id="SSF53597">
    <property type="entry name" value="Dihydrofolate reductase-like"/>
    <property type="match status" value="1"/>
</dbReference>
<dbReference type="PROSITE" id="PS51747">
    <property type="entry name" value="CYT_DCMP_DEAMINASES_2"/>
    <property type="match status" value="1"/>
</dbReference>
<name>A0A1W1XNQ2_9NEIS</name>
<dbReference type="AlphaFoldDB" id="A0A1W1XNQ2"/>
<dbReference type="InterPro" id="IPR002734">
    <property type="entry name" value="RibDG_C"/>
</dbReference>
<evidence type="ECO:0000256" key="3">
    <source>
        <dbReference type="ARBA" id="ARBA00004910"/>
    </source>
</evidence>
<dbReference type="GO" id="GO:0008703">
    <property type="term" value="F:5-amino-6-(5-phosphoribosylamino)uracil reductase activity"/>
    <property type="evidence" value="ECO:0007669"/>
    <property type="project" value="UniProtKB-EC"/>
</dbReference>
<comment type="similarity">
    <text evidence="5 13">In the C-terminal section; belongs to the HTP reductase family.</text>
</comment>
<protein>
    <recommendedName>
        <fullName evidence="13">Riboflavin biosynthesis protein RibD</fullName>
    </recommendedName>
    <domain>
        <recommendedName>
            <fullName evidence="13">Diaminohydroxyphosphoribosylaminopyrimidine deaminase</fullName>
            <shortName evidence="13">DRAP deaminase</shortName>
            <ecNumber evidence="13">3.5.4.26</ecNumber>
        </recommendedName>
        <alternativeName>
            <fullName evidence="13">Riboflavin-specific deaminase</fullName>
        </alternativeName>
    </domain>
    <domain>
        <recommendedName>
            <fullName evidence="13">5-amino-6-(5-phosphoribosylamino)uracil reductase</fullName>
            <ecNumber evidence="13">1.1.1.193</ecNumber>
        </recommendedName>
        <alternativeName>
            <fullName evidence="13">HTP reductase</fullName>
        </alternativeName>
    </domain>
</protein>
<feature type="active site" description="Proton donor" evidence="14">
    <location>
        <position position="58"/>
    </location>
</feature>
<keyword evidence="10 13" id="KW-0521">NADP</keyword>
<feature type="binding site" evidence="15">
    <location>
        <position position="190"/>
    </location>
    <ligand>
        <name>substrate</name>
    </ligand>
</feature>
<feature type="binding site" evidence="15">
    <location>
        <position position="174"/>
    </location>
    <ligand>
        <name>substrate</name>
    </ligand>
</feature>
<dbReference type="Gene3D" id="3.40.430.10">
    <property type="entry name" value="Dihydrofolate Reductase, subunit A"/>
    <property type="match status" value="1"/>
</dbReference>
<keyword evidence="19" id="KW-1185">Reference proteome</keyword>
<dbReference type="GO" id="GO:0050661">
    <property type="term" value="F:NADP binding"/>
    <property type="evidence" value="ECO:0007669"/>
    <property type="project" value="InterPro"/>
</dbReference>
<evidence type="ECO:0000256" key="10">
    <source>
        <dbReference type="ARBA" id="ARBA00022857"/>
    </source>
</evidence>
<dbReference type="GO" id="GO:0008270">
    <property type="term" value="F:zinc ion binding"/>
    <property type="evidence" value="ECO:0007669"/>
    <property type="project" value="InterPro"/>
</dbReference>
<feature type="binding site" evidence="15">
    <location>
        <position position="202"/>
    </location>
    <ligand>
        <name>NADP(+)</name>
        <dbReference type="ChEBI" id="CHEBI:58349"/>
    </ligand>
</feature>
<dbReference type="NCBIfam" id="TIGR00326">
    <property type="entry name" value="eubact_ribD"/>
    <property type="match status" value="1"/>
</dbReference>
<evidence type="ECO:0000256" key="5">
    <source>
        <dbReference type="ARBA" id="ARBA00007417"/>
    </source>
</evidence>
<keyword evidence="7 13" id="KW-0479">Metal-binding</keyword>
<feature type="binding site" evidence="15">
    <location>
        <position position="160"/>
    </location>
    <ligand>
        <name>NADP(+)</name>
        <dbReference type="ChEBI" id="CHEBI:58349"/>
    </ligand>
</feature>
<dbReference type="PROSITE" id="PS00903">
    <property type="entry name" value="CYT_DCMP_DEAMINASES_1"/>
    <property type="match status" value="1"/>
</dbReference>
<evidence type="ECO:0000256" key="12">
    <source>
        <dbReference type="ARBA" id="ARBA00023268"/>
    </source>
</evidence>